<evidence type="ECO:0000313" key="4">
    <source>
        <dbReference type="Proteomes" id="UP000201673"/>
    </source>
</evidence>
<dbReference type="GO" id="GO:0019062">
    <property type="term" value="P:virion attachment to host cell"/>
    <property type="evidence" value="ECO:0007669"/>
    <property type="project" value="InterPro"/>
</dbReference>
<dbReference type="EMBL" id="KX121164">
    <property type="protein sequence ID" value="AOW42063.1"/>
    <property type="molecule type" value="Genomic_DNA"/>
</dbReference>
<feature type="domain" description="Avian adenovirus fibre N-terminal" evidence="2">
    <location>
        <begin position="165"/>
        <end position="224"/>
    </location>
</feature>
<name>A0A1D8QM96_9ADEN</name>
<dbReference type="KEGG" id="vg:29997549"/>
<feature type="region of interest" description="Disordered" evidence="1">
    <location>
        <begin position="1"/>
        <end position="22"/>
    </location>
</feature>
<dbReference type="RefSeq" id="YP_009310447.1">
    <property type="nucleotide sequence ID" value="NC_031503.1"/>
</dbReference>
<evidence type="ECO:0000313" key="3">
    <source>
        <dbReference type="EMBL" id="AOW42063.1"/>
    </source>
</evidence>
<organism evidence="3 4">
    <name type="scientific">Pigeon adenovirus 2</name>
    <dbReference type="NCBI Taxonomy" id="1907767"/>
    <lineage>
        <taxon>Viruses</taxon>
        <taxon>Varidnaviria</taxon>
        <taxon>Bamfordvirae</taxon>
        <taxon>Preplasmiviricota</taxon>
        <taxon>Polisuviricotina</taxon>
        <taxon>Pharingeaviricetes</taxon>
        <taxon>Rowavirales</taxon>
        <taxon>Adenoviridae</taxon>
        <taxon>Aviadenovirus</taxon>
        <taxon>Aviadenovirus columbidae</taxon>
        <taxon>Pigeon aviadenovirus B</taxon>
    </lineage>
</organism>
<sequence>MLKRRNELSDDRKRKRPRAVGSSDSINLNYPFWYSAEENTEIVPPFIDPSGPLYDQDGKLNIRLTSPIALISNGVGLGYDSSLENVNNRLGVRIDSDGALEVTPDGLNVRVDDETVGINPSWELAVQFADEQPFSTSTAGIGLNVDDTLLISSSDSDPSHYELGVHLNTEGPITADENGIDLDFNPHTLTVQTNEQNQGILSVFLKANGGLGATESGIGVNYDEQSLHLDSGNDLAVRFAPEQPFTVTPQGITLNIDPSSLQVQNGTLSALTSGLGLDIDNNTLQVDTVNNKETLSVRIAPDNPVEADSSGIKLLYNTGDFFDNGQSGLSAVTPISYLSPYCYYEAGDSSLTDYSSTVRSSGNTNWPIAAYVKVANCSGVCNGVLNFVLNRNNITFLGTTNDSNNNYVKFCFVLNPGGNLDGIHSYVHNNIYFPAGANTPTFMAPTRTPPPNQTIPANWANWFVAKWVGVRVRFYATDSSGNQAIESYVHYYPALVNGSSGYPVIFFVFEIRLPSGQNWYTGSGLSTDYEILNSGPIPFQYLATKPSYTAVSQ</sequence>
<dbReference type="Gene3D" id="2.60.90.30">
    <property type="entry name" value="Fiber protein 1, C-terminal domain"/>
    <property type="match status" value="1"/>
</dbReference>
<dbReference type="InterPro" id="IPR010537">
    <property type="entry name" value="Avian_adenovirus_fibre_N"/>
</dbReference>
<proteinExistence type="predicted"/>
<dbReference type="OrthoDB" id="6398at10239"/>
<dbReference type="Gene3D" id="6.20.10.20">
    <property type="match status" value="1"/>
</dbReference>
<accession>A0A1D8QM96</accession>
<dbReference type="GeneID" id="29997549"/>
<keyword evidence="4" id="KW-1185">Reference proteome</keyword>
<evidence type="ECO:0000256" key="1">
    <source>
        <dbReference type="SAM" id="MobiDB-lite"/>
    </source>
</evidence>
<feature type="compositionally biased region" description="Basic and acidic residues" evidence="1">
    <location>
        <begin position="1"/>
        <end position="12"/>
    </location>
</feature>
<dbReference type="Pfam" id="PF06536">
    <property type="entry name" value="Av_adeno_fibre"/>
    <property type="match status" value="3"/>
</dbReference>
<reference evidence="3 4" key="1">
    <citation type="journal article" date="2016" name="Virus Res.">
        <title>Identification of a novel aviadenovirus, designated pigeon adenovirus 2 in domestic pigeons (Columba livia).</title>
        <authorList>
            <person name="Teske L."/>
            <person name="Rubbenstroth D."/>
            <person name="Meixner M."/>
            <person name="Liere K."/>
            <person name="Bartels H."/>
            <person name="Rautenschlein S."/>
        </authorList>
    </citation>
    <scope>NUCLEOTIDE SEQUENCE [LARGE SCALE GENOMIC DNA]</scope>
    <source>
        <strain evidence="3">YPDS-Y-V1.A19.11-2013</strain>
    </source>
</reference>
<evidence type="ECO:0000259" key="2">
    <source>
        <dbReference type="Pfam" id="PF06536"/>
    </source>
</evidence>
<dbReference type="SMR" id="A0A1D8QM96"/>
<dbReference type="Proteomes" id="UP000201673">
    <property type="component" value="Segment"/>
</dbReference>
<dbReference type="InterPro" id="IPR038486">
    <property type="entry name" value="Fiber_prot_C_sf"/>
</dbReference>
<feature type="domain" description="Avian adenovirus fibre N-terminal" evidence="2">
    <location>
        <begin position="61"/>
        <end position="112"/>
    </location>
</feature>
<gene>
    <name evidence="3" type="primary">fiber-2</name>
</gene>
<protein>
    <submittedName>
        <fullName evidence="3">Protein fiber 2</fullName>
    </submittedName>
</protein>
<feature type="domain" description="Avian adenovirus fibre N-terminal" evidence="2">
    <location>
        <begin position="268"/>
        <end position="316"/>
    </location>
</feature>